<sequence>MLTLSSASLAYRGRTVVHPLNLAIEPGMVTIVIGPNGAGKSSLLKLMTGEVEPSGGEALLDGQPLSRWTPERLARRRAVLPQSSSLAFPFTVAEVVRFGLEAGGRGREPAAIQTALHLVDLAGFAGRLYEELSGGEQQRVHLARVLCQIGAPVAEGQARLLFLDEPVSSLDIRHQLGVLQIARDFAKGGGAVVAVLHDLNLAAGFANRLVAMEGGRVAADGPPAEVLTDRLVEEVFGVRLPVGATPFPPQPFVLPQTAAQIRNAPWTR</sequence>
<dbReference type="InterPro" id="IPR003439">
    <property type="entry name" value="ABC_transporter-like_ATP-bd"/>
</dbReference>
<dbReference type="InterPro" id="IPR003593">
    <property type="entry name" value="AAA+_ATPase"/>
</dbReference>
<keyword evidence="4" id="KW-1278">Translocase</keyword>
<dbReference type="EMBL" id="LDPZ01000031">
    <property type="protein sequence ID" value="KTQ92651.1"/>
    <property type="molecule type" value="Genomic_DNA"/>
</dbReference>
<evidence type="ECO:0000256" key="1">
    <source>
        <dbReference type="ARBA" id="ARBA00022448"/>
    </source>
</evidence>
<dbReference type="PANTHER" id="PTHR42794:SF1">
    <property type="entry name" value="HEMIN IMPORT ATP-BINDING PROTEIN HMUV"/>
    <property type="match status" value="1"/>
</dbReference>
<dbReference type="Pfam" id="PF00005">
    <property type="entry name" value="ABC_tran"/>
    <property type="match status" value="1"/>
</dbReference>
<dbReference type="PATRIC" id="fig|401562.3.peg.2763"/>
<keyword evidence="1" id="KW-0813">Transport</keyword>
<dbReference type="STRING" id="401562.NS365_09820"/>
<comment type="function">
    <text evidence="5">Part of the ABC transporter complex HmuTUV involved in hemin import. Responsible for energy coupling to the transport system.</text>
</comment>
<keyword evidence="2" id="KW-0547">Nucleotide-binding</keyword>
<evidence type="ECO:0000256" key="5">
    <source>
        <dbReference type="ARBA" id="ARBA00037066"/>
    </source>
</evidence>
<evidence type="ECO:0000256" key="3">
    <source>
        <dbReference type="ARBA" id="ARBA00022840"/>
    </source>
</evidence>
<reference evidence="7 8" key="1">
    <citation type="journal article" date="2016" name="Front. Microbiol.">
        <title>Genomic Resource of Rice Seed Associated Bacteria.</title>
        <authorList>
            <person name="Midha S."/>
            <person name="Bansal K."/>
            <person name="Sharma S."/>
            <person name="Kumar N."/>
            <person name="Patil P.P."/>
            <person name="Chaudhry V."/>
            <person name="Patil P.B."/>
        </authorList>
    </citation>
    <scope>NUCLEOTIDE SEQUENCE [LARGE SCALE GENOMIC DNA]</scope>
    <source>
        <strain evidence="7 8">NS226</strain>
    </source>
</reference>
<dbReference type="SMART" id="SM00382">
    <property type="entry name" value="AAA"/>
    <property type="match status" value="1"/>
</dbReference>
<dbReference type="GO" id="GO:0016887">
    <property type="term" value="F:ATP hydrolysis activity"/>
    <property type="evidence" value="ECO:0007669"/>
    <property type="project" value="InterPro"/>
</dbReference>
<evidence type="ECO:0000256" key="4">
    <source>
        <dbReference type="ARBA" id="ARBA00022967"/>
    </source>
</evidence>
<evidence type="ECO:0000313" key="8">
    <source>
        <dbReference type="Proteomes" id="UP000078272"/>
    </source>
</evidence>
<dbReference type="PROSITE" id="PS50893">
    <property type="entry name" value="ABC_TRANSPORTER_2"/>
    <property type="match status" value="1"/>
</dbReference>
<name>A0A175R6B8_9HYPH</name>
<evidence type="ECO:0000256" key="2">
    <source>
        <dbReference type="ARBA" id="ARBA00022741"/>
    </source>
</evidence>
<gene>
    <name evidence="7" type="ORF">NS226_15280</name>
</gene>
<dbReference type="CDD" id="cd03214">
    <property type="entry name" value="ABC_Iron-Siderophores_B12_Hemin"/>
    <property type="match status" value="1"/>
</dbReference>
<evidence type="ECO:0000313" key="7">
    <source>
        <dbReference type="EMBL" id="KTQ92651.1"/>
    </source>
</evidence>
<evidence type="ECO:0000259" key="6">
    <source>
        <dbReference type="PROSITE" id="PS50893"/>
    </source>
</evidence>
<accession>A0A175R6B8</accession>
<dbReference type="InterPro" id="IPR027417">
    <property type="entry name" value="P-loop_NTPase"/>
</dbReference>
<dbReference type="Proteomes" id="UP000078272">
    <property type="component" value="Unassembled WGS sequence"/>
</dbReference>
<dbReference type="SUPFAM" id="SSF52540">
    <property type="entry name" value="P-loop containing nucleoside triphosphate hydrolases"/>
    <property type="match status" value="1"/>
</dbReference>
<keyword evidence="3" id="KW-0067">ATP-binding</keyword>
<protein>
    <submittedName>
        <fullName evidence="7">Iron ABC transporter</fullName>
    </submittedName>
</protein>
<comment type="caution">
    <text evidence="7">The sequence shown here is derived from an EMBL/GenBank/DDBJ whole genome shotgun (WGS) entry which is preliminary data.</text>
</comment>
<dbReference type="RefSeq" id="WP_058635686.1">
    <property type="nucleotide sequence ID" value="NZ_LDPZ01000031.1"/>
</dbReference>
<proteinExistence type="predicted"/>
<dbReference type="PANTHER" id="PTHR42794">
    <property type="entry name" value="HEMIN IMPORT ATP-BINDING PROTEIN HMUV"/>
    <property type="match status" value="1"/>
</dbReference>
<dbReference type="AlphaFoldDB" id="A0A175R6B8"/>
<feature type="domain" description="ABC transporter" evidence="6">
    <location>
        <begin position="2"/>
        <end position="239"/>
    </location>
</feature>
<dbReference type="NCBIfam" id="NF010068">
    <property type="entry name" value="PRK13548.1"/>
    <property type="match status" value="1"/>
</dbReference>
<dbReference type="OrthoDB" id="9810077at2"/>
<dbReference type="GO" id="GO:0005524">
    <property type="term" value="F:ATP binding"/>
    <property type="evidence" value="ECO:0007669"/>
    <property type="project" value="UniProtKB-KW"/>
</dbReference>
<dbReference type="Gene3D" id="3.40.50.300">
    <property type="entry name" value="P-loop containing nucleotide triphosphate hydrolases"/>
    <property type="match status" value="1"/>
</dbReference>
<organism evidence="7 8">
    <name type="scientific">Aureimonas ureilytica</name>
    <dbReference type="NCBI Taxonomy" id="401562"/>
    <lineage>
        <taxon>Bacteria</taxon>
        <taxon>Pseudomonadati</taxon>
        <taxon>Pseudomonadota</taxon>
        <taxon>Alphaproteobacteria</taxon>
        <taxon>Hyphomicrobiales</taxon>
        <taxon>Aurantimonadaceae</taxon>
        <taxon>Aureimonas</taxon>
    </lineage>
</organism>